<dbReference type="EMBL" id="JBHSPA010000111">
    <property type="protein sequence ID" value="MFC5834382.1"/>
    <property type="molecule type" value="Genomic_DNA"/>
</dbReference>
<evidence type="ECO:0000256" key="2">
    <source>
        <dbReference type="ARBA" id="ARBA00022747"/>
    </source>
</evidence>
<reference evidence="7" key="1">
    <citation type="journal article" date="2019" name="Int. J. Syst. Evol. Microbiol.">
        <title>The Global Catalogue of Microorganisms (GCM) 10K type strain sequencing project: providing services to taxonomists for standard genome sequencing and annotation.</title>
        <authorList>
            <consortium name="The Broad Institute Genomics Platform"/>
            <consortium name="The Broad Institute Genome Sequencing Center for Infectious Disease"/>
            <person name="Wu L."/>
            <person name="Ma J."/>
        </authorList>
    </citation>
    <scope>NUCLEOTIDE SEQUENCE [LARGE SCALE GENOMIC DNA]</scope>
    <source>
        <strain evidence="7">CCUG 53903</strain>
    </source>
</reference>
<dbReference type="EC" id="3.1.21.-" evidence="6"/>
<dbReference type="SUPFAM" id="SSF116734">
    <property type="entry name" value="DNA methylase specificity domain"/>
    <property type="match status" value="2"/>
</dbReference>
<dbReference type="Gene3D" id="3.90.220.20">
    <property type="entry name" value="DNA methylase specificity domains"/>
    <property type="match status" value="2"/>
</dbReference>
<accession>A0ABW1D9X9</accession>
<keyword evidence="7" id="KW-1185">Reference proteome</keyword>
<comment type="caution">
    <text evidence="6">The sequence shown here is derived from an EMBL/GenBank/DDBJ whole genome shotgun (WGS) entry which is preliminary data.</text>
</comment>
<dbReference type="GO" id="GO:0016787">
    <property type="term" value="F:hydrolase activity"/>
    <property type="evidence" value="ECO:0007669"/>
    <property type="project" value="UniProtKB-KW"/>
</dbReference>
<dbReference type="InterPro" id="IPR044946">
    <property type="entry name" value="Restrct_endonuc_typeI_TRD_sf"/>
</dbReference>
<dbReference type="Proteomes" id="UP001596058">
    <property type="component" value="Unassembled WGS sequence"/>
</dbReference>
<dbReference type="InterPro" id="IPR051212">
    <property type="entry name" value="Type-I_RE_S_subunit"/>
</dbReference>
<gene>
    <name evidence="6" type="ORF">ACFPZ3_61960</name>
</gene>
<organism evidence="6 7">
    <name type="scientific">Nonomuraea insulae</name>
    <dbReference type="NCBI Taxonomy" id="1616787"/>
    <lineage>
        <taxon>Bacteria</taxon>
        <taxon>Bacillati</taxon>
        <taxon>Actinomycetota</taxon>
        <taxon>Actinomycetes</taxon>
        <taxon>Streptosporangiales</taxon>
        <taxon>Streptosporangiaceae</taxon>
        <taxon>Nonomuraea</taxon>
    </lineage>
</organism>
<dbReference type="PANTHER" id="PTHR43140:SF1">
    <property type="entry name" value="TYPE I RESTRICTION ENZYME ECOKI SPECIFICITY SUBUNIT"/>
    <property type="match status" value="1"/>
</dbReference>
<evidence type="ECO:0000313" key="7">
    <source>
        <dbReference type="Proteomes" id="UP001596058"/>
    </source>
</evidence>
<feature type="domain" description="Type I restriction modification DNA specificity" evidence="5">
    <location>
        <begin position="255"/>
        <end position="368"/>
    </location>
</feature>
<dbReference type="InterPro" id="IPR000055">
    <property type="entry name" value="Restrct_endonuc_typeI_TRD"/>
</dbReference>
<name>A0ABW1D9X9_9ACTN</name>
<evidence type="ECO:0000313" key="6">
    <source>
        <dbReference type="EMBL" id="MFC5834382.1"/>
    </source>
</evidence>
<dbReference type="GO" id="GO:0004519">
    <property type="term" value="F:endonuclease activity"/>
    <property type="evidence" value="ECO:0007669"/>
    <property type="project" value="UniProtKB-KW"/>
</dbReference>
<keyword evidence="6" id="KW-0378">Hydrolase</keyword>
<protein>
    <submittedName>
        <fullName evidence="6">Restriction endonuclease subunit S</fullName>
        <ecNumber evidence="6">3.1.21.-</ecNumber>
    </submittedName>
</protein>
<dbReference type="PANTHER" id="PTHR43140">
    <property type="entry name" value="TYPE-1 RESTRICTION ENZYME ECOKI SPECIFICITY PROTEIN"/>
    <property type="match status" value="1"/>
</dbReference>
<comment type="similarity">
    <text evidence="1">Belongs to the type-I restriction system S methylase family.</text>
</comment>
<evidence type="ECO:0000256" key="1">
    <source>
        <dbReference type="ARBA" id="ARBA00010923"/>
    </source>
</evidence>
<sequence>MTRFGAAMQKIDERIPGVDLPLMSVSQTKGVVRRSELTDAPQRAESLDAYKVCRKGDIVFNKMKIRSGAMGIAHEDGLVTYHYEVMRPREDMDPRYIIHLMKSSWFTSELIARERGISAGGEHGGIRTTEVPFTVLRTIDVLLPEIDEQRAIADYLDHETARIDTLIEEQLRLIEMLRERRQAVVDAAFDALGEPSVQLRRYIKFLTSGSRGWGDYYADDGERFLRIGNLPRTNLSIRGEIQFVSLPADVTEGSRTILEAGDLLFSITAYLGSVAVVDGDWVGSYVSQHVALCRLDSDRLYSRFAGWFMLTTAGQDQLNHGAAGGAKIQLALDDIKGLRVPAASVAEQHRIAVHLDEQTEKIDALIAETQRLIELARERRSALITAAVTGQVDVREAA</sequence>
<proteinExistence type="inferred from homology"/>
<dbReference type="RefSeq" id="WP_379523795.1">
    <property type="nucleotide sequence ID" value="NZ_JBHSPA010000111.1"/>
</dbReference>
<evidence type="ECO:0000259" key="5">
    <source>
        <dbReference type="Pfam" id="PF01420"/>
    </source>
</evidence>
<comment type="subunit">
    <text evidence="4">The methyltransferase is composed of M and S polypeptides.</text>
</comment>
<evidence type="ECO:0000256" key="3">
    <source>
        <dbReference type="ARBA" id="ARBA00023125"/>
    </source>
</evidence>
<keyword evidence="2" id="KW-0680">Restriction system</keyword>
<keyword evidence="6" id="KW-0540">Nuclease</keyword>
<keyword evidence="3" id="KW-0238">DNA-binding</keyword>
<evidence type="ECO:0000256" key="4">
    <source>
        <dbReference type="ARBA" id="ARBA00038652"/>
    </source>
</evidence>
<dbReference type="Pfam" id="PF01420">
    <property type="entry name" value="Methylase_S"/>
    <property type="match status" value="1"/>
</dbReference>
<keyword evidence="6" id="KW-0255">Endonuclease</keyword>